<reference evidence="4 5" key="1">
    <citation type="submission" date="2014-03" db="EMBL/GenBank/DDBJ databases">
        <title>The Genome Sequence of Plasmodium fragile nilgiri.</title>
        <authorList>
            <consortium name="The Broad Institute Genomics Platform"/>
            <consortium name="The Broad Institute Genome Sequencing Center for Infectious Disease"/>
            <person name="Neafsey D."/>
            <person name="Duraisingh M."/>
            <person name="Young S.K."/>
            <person name="Zeng Q."/>
            <person name="Gargeya S."/>
            <person name="Abouelleil A."/>
            <person name="Alvarado L."/>
            <person name="Chapman S.B."/>
            <person name="Gainer-Dewar J."/>
            <person name="Goldberg J."/>
            <person name="Griggs A."/>
            <person name="Gujja S."/>
            <person name="Hansen M."/>
            <person name="Howarth C."/>
            <person name="Imamovic A."/>
            <person name="Larimer J."/>
            <person name="Pearson M."/>
            <person name="Poon T.W."/>
            <person name="Priest M."/>
            <person name="Roberts A."/>
            <person name="Saif S."/>
            <person name="Shea T."/>
            <person name="Sykes S."/>
            <person name="Wortman J."/>
            <person name="Nusbaum C."/>
            <person name="Birren B."/>
        </authorList>
    </citation>
    <scope>NUCLEOTIDE SEQUENCE [LARGE SCALE GENOMIC DNA]</scope>
    <source>
        <strain evidence="5">nilgiri</strain>
    </source>
</reference>
<feature type="chain" id="PRO_5002343756" description="Tryptophan/threonine-rich plasmodium antigen C-terminal domain-containing protein" evidence="2">
    <location>
        <begin position="19"/>
        <end position="276"/>
    </location>
</feature>
<dbReference type="VEuPathDB" id="PlasmoDB:AK88_02994"/>
<evidence type="ECO:0000256" key="2">
    <source>
        <dbReference type="SAM" id="SignalP"/>
    </source>
</evidence>
<protein>
    <recommendedName>
        <fullName evidence="3">Tryptophan/threonine-rich plasmodium antigen C-terminal domain-containing protein</fullName>
    </recommendedName>
</protein>
<organism evidence="4 5">
    <name type="scientific">Plasmodium fragile</name>
    <dbReference type="NCBI Taxonomy" id="5857"/>
    <lineage>
        <taxon>Eukaryota</taxon>
        <taxon>Sar</taxon>
        <taxon>Alveolata</taxon>
        <taxon>Apicomplexa</taxon>
        <taxon>Aconoidasida</taxon>
        <taxon>Haemosporida</taxon>
        <taxon>Plasmodiidae</taxon>
        <taxon>Plasmodium</taxon>
        <taxon>Plasmodium (Plasmodium)</taxon>
    </lineage>
</organism>
<feature type="domain" description="Tryptophan/threonine-rich plasmodium antigen C-terminal" evidence="3">
    <location>
        <begin position="58"/>
        <end position="269"/>
    </location>
</feature>
<dbReference type="Pfam" id="PF12319">
    <property type="entry name" value="TryThrA_C"/>
    <property type="match status" value="1"/>
</dbReference>
<feature type="signal peptide" evidence="2">
    <location>
        <begin position="1"/>
        <end position="18"/>
    </location>
</feature>
<feature type="region of interest" description="Disordered" evidence="1">
    <location>
        <begin position="187"/>
        <end position="206"/>
    </location>
</feature>
<name>A0A0D9QJW7_PLAFR</name>
<evidence type="ECO:0000259" key="3">
    <source>
        <dbReference type="Pfam" id="PF12319"/>
    </source>
</evidence>
<proteinExistence type="predicted"/>
<dbReference type="EMBL" id="KQ001676">
    <property type="protein sequence ID" value="KJP87314.1"/>
    <property type="molecule type" value="Genomic_DNA"/>
</dbReference>
<dbReference type="RefSeq" id="XP_012336040.1">
    <property type="nucleotide sequence ID" value="XM_012480617.1"/>
</dbReference>
<gene>
    <name evidence="4" type="ORF">AK88_02994</name>
</gene>
<feature type="compositionally biased region" description="Low complexity" evidence="1">
    <location>
        <begin position="193"/>
        <end position="206"/>
    </location>
</feature>
<dbReference type="OrthoDB" id="380797at2759"/>
<keyword evidence="2" id="KW-0732">Signal</keyword>
<evidence type="ECO:0000313" key="4">
    <source>
        <dbReference type="EMBL" id="KJP87314.1"/>
    </source>
</evidence>
<evidence type="ECO:0000256" key="1">
    <source>
        <dbReference type="SAM" id="MobiDB-lite"/>
    </source>
</evidence>
<dbReference type="Proteomes" id="UP000054561">
    <property type="component" value="Unassembled WGS sequence"/>
</dbReference>
<dbReference type="GeneID" id="24268308"/>
<keyword evidence="5" id="KW-1185">Reference proteome</keyword>
<dbReference type="InterPro" id="IPR022089">
    <property type="entry name" value="Plasmodium-antigen_C"/>
</dbReference>
<evidence type="ECO:0000313" key="5">
    <source>
        <dbReference type="Proteomes" id="UP000054561"/>
    </source>
</evidence>
<dbReference type="PROSITE" id="PS51257">
    <property type="entry name" value="PROKAR_LIPOPROTEIN"/>
    <property type="match status" value="1"/>
</dbReference>
<dbReference type="AlphaFoldDB" id="A0A0D9QJW7"/>
<dbReference type="OMA" id="WTHYDRN"/>
<accession>A0A0D9QJW7</accession>
<sequence length="276" mass="33623">MVSPKSIILFVLSSACLLSDISPSIQYEHSSSTPDLTNPVEAEQEYEANNVNLIEEQNKNWMMKLEGEWKDFTSSLENDKIIWIQEKDKEWEQWLEIMQEKWTHFDKNLNPTYKNYILKKSSEWDNVDWEYWANTEWHELMEKDWKNWMYGNKLSLNKLIDNKWINWSNEKMAEWLIQELNDEKGSYTQTTQNGELTSTEENNENVSSLNNKIFSKNEQWENWTDKKEKLIKKIKNSIWSEWKNNKYASFNQWRQCFIKKWIREKQWEIMVNNEEN</sequence>